<accession>A0A2M6XUG3</accession>
<organism evidence="1 2">
    <name type="scientific">bacterium (Candidatus Gribaldobacteria) CG08_land_8_20_14_0_20_39_15</name>
    <dbReference type="NCBI Taxonomy" id="2014273"/>
    <lineage>
        <taxon>Bacteria</taxon>
        <taxon>Candidatus Gribaldobacteria</taxon>
    </lineage>
</organism>
<gene>
    <name evidence="1" type="ORF">COT20_01755</name>
</gene>
<sequence>MVKNQAKEKDKKNKKDRKDKIVLVAVLKNKSDLVILLSENWYRIPAKYAPKSQFNYLAFYQPALFGCQGKRIQYYARVSNCQITKRGDLLPDEVNHPKAHDDYFRVRLSKIKKLAWAT</sequence>
<dbReference type="AlphaFoldDB" id="A0A2M6XUG3"/>
<dbReference type="Proteomes" id="UP000229784">
    <property type="component" value="Unassembled WGS sequence"/>
</dbReference>
<dbReference type="EMBL" id="PEXQ01000043">
    <property type="protein sequence ID" value="PIU15396.1"/>
    <property type="molecule type" value="Genomic_DNA"/>
</dbReference>
<reference evidence="2" key="1">
    <citation type="submission" date="2017-09" db="EMBL/GenBank/DDBJ databases">
        <title>Depth-based differentiation of microbial function through sediment-hosted aquifers and enrichment of novel symbionts in the deep terrestrial subsurface.</title>
        <authorList>
            <person name="Probst A.J."/>
            <person name="Ladd B."/>
            <person name="Jarett J.K."/>
            <person name="Geller-Mcgrath D.E."/>
            <person name="Sieber C.M.K."/>
            <person name="Emerson J.B."/>
            <person name="Anantharaman K."/>
            <person name="Thomas B.C."/>
            <person name="Malmstrom R."/>
            <person name="Stieglmeier M."/>
            <person name="Klingl A."/>
            <person name="Woyke T."/>
            <person name="Ryan C.M."/>
            <person name="Banfield J.F."/>
        </authorList>
    </citation>
    <scope>NUCLEOTIDE SEQUENCE [LARGE SCALE GENOMIC DNA]</scope>
</reference>
<protein>
    <submittedName>
        <fullName evidence="1">Uncharacterized protein</fullName>
    </submittedName>
</protein>
<evidence type="ECO:0000313" key="1">
    <source>
        <dbReference type="EMBL" id="PIU15396.1"/>
    </source>
</evidence>
<name>A0A2M6XUG3_9BACT</name>
<evidence type="ECO:0000313" key="2">
    <source>
        <dbReference type="Proteomes" id="UP000229784"/>
    </source>
</evidence>
<proteinExistence type="predicted"/>
<comment type="caution">
    <text evidence="1">The sequence shown here is derived from an EMBL/GenBank/DDBJ whole genome shotgun (WGS) entry which is preliminary data.</text>
</comment>